<feature type="compositionally biased region" description="Low complexity" evidence="1">
    <location>
        <begin position="214"/>
        <end position="225"/>
    </location>
</feature>
<gene>
    <name evidence="2" type="ORF">WJX72_003911</name>
</gene>
<name>A0AAW1R6S6_9CHLO</name>
<feature type="region of interest" description="Disordered" evidence="1">
    <location>
        <begin position="336"/>
        <end position="371"/>
    </location>
</feature>
<dbReference type="EMBL" id="JALJOR010000001">
    <property type="protein sequence ID" value="KAK9829101.1"/>
    <property type="molecule type" value="Genomic_DNA"/>
</dbReference>
<accession>A0AAW1R6S6</accession>
<feature type="compositionally biased region" description="Low complexity" evidence="1">
    <location>
        <begin position="233"/>
        <end position="253"/>
    </location>
</feature>
<reference evidence="2 3" key="1">
    <citation type="journal article" date="2024" name="Nat. Commun.">
        <title>Phylogenomics reveals the evolutionary origins of lichenization in chlorophyte algae.</title>
        <authorList>
            <person name="Puginier C."/>
            <person name="Libourel C."/>
            <person name="Otte J."/>
            <person name="Skaloud P."/>
            <person name="Haon M."/>
            <person name="Grisel S."/>
            <person name="Petersen M."/>
            <person name="Berrin J.G."/>
            <person name="Delaux P.M."/>
            <person name="Dal Grande F."/>
            <person name="Keller J."/>
        </authorList>
    </citation>
    <scope>NUCLEOTIDE SEQUENCE [LARGE SCALE GENOMIC DNA]</scope>
    <source>
        <strain evidence="2 3">SAG 2043</strain>
    </source>
</reference>
<comment type="caution">
    <text evidence="2">The sequence shown here is derived from an EMBL/GenBank/DDBJ whole genome shotgun (WGS) entry which is preliminary data.</text>
</comment>
<feature type="compositionally biased region" description="Basic and acidic residues" evidence="1">
    <location>
        <begin position="355"/>
        <end position="371"/>
    </location>
</feature>
<proteinExistence type="predicted"/>
<evidence type="ECO:0000313" key="2">
    <source>
        <dbReference type="EMBL" id="KAK9829101.1"/>
    </source>
</evidence>
<dbReference type="Proteomes" id="UP001489004">
    <property type="component" value="Unassembled WGS sequence"/>
</dbReference>
<feature type="region of interest" description="Disordered" evidence="1">
    <location>
        <begin position="106"/>
        <end position="310"/>
    </location>
</feature>
<protein>
    <submittedName>
        <fullName evidence="2">Uncharacterized protein</fullName>
    </submittedName>
</protein>
<evidence type="ECO:0000313" key="3">
    <source>
        <dbReference type="Proteomes" id="UP001489004"/>
    </source>
</evidence>
<keyword evidence="3" id="KW-1185">Reference proteome</keyword>
<evidence type="ECO:0000256" key="1">
    <source>
        <dbReference type="SAM" id="MobiDB-lite"/>
    </source>
</evidence>
<sequence>MATVGKRFQCHPARSGRMPCRARPVFRAQLPITQQPGVIQTAQNKLQGIGRAGAVLGAAALFLTQPAYAKVKESAFQRSQAAEQELERLIEQRGHRTGILDELLQSPALKGGAQGPVDRPTPPPAFEVDASQPVRKGTVDELPRVPEPLPPAALPEAAEPEGSVRIYGGDLPTLPPQLREAQDKGSEKAAPPPPADIPGAKVELSSPAASQDTAPEPGLPASELLAPPPSVPSAPAQPQISPRAEPADAAPAASLFSGPKAEDPLAPKLGAPSDAGPSPFGDLFAAPQRSAARSTQPPAAVSGAADKAPGPNILAVTIGGVVAAAVGVFTLTASSAREAEGKVEPDGSVNTEGILKPEEKELVKSQNEKSG</sequence>
<organism evidence="2 3">
    <name type="scientific">[Myrmecia] bisecta</name>
    <dbReference type="NCBI Taxonomy" id="41462"/>
    <lineage>
        <taxon>Eukaryota</taxon>
        <taxon>Viridiplantae</taxon>
        <taxon>Chlorophyta</taxon>
        <taxon>core chlorophytes</taxon>
        <taxon>Trebouxiophyceae</taxon>
        <taxon>Trebouxiales</taxon>
        <taxon>Trebouxiaceae</taxon>
        <taxon>Myrmecia</taxon>
    </lineage>
</organism>
<dbReference type="AlphaFoldDB" id="A0AAW1R6S6"/>